<comment type="caution">
    <text evidence="1">The sequence shown here is derived from an EMBL/GenBank/DDBJ whole genome shotgun (WGS) entry which is preliminary data.</text>
</comment>
<evidence type="ECO:0000313" key="2">
    <source>
        <dbReference type="Proteomes" id="UP000823399"/>
    </source>
</evidence>
<dbReference type="AlphaFoldDB" id="A0A9P7ERT8"/>
<dbReference type="EMBL" id="JABBWM010000143">
    <property type="protein sequence ID" value="KAG2086598.1"/>
    <property type="molecule type" value="Genomic_DNA"/>
</dbReference>
<reference evidence="1" key="1">
    <citation type="journal article" date="2020" name="New Phytol.">
        <title>Comparative genomics reveals dynamic genome evolution in host specialist ectomycorrhizal fungi.</title>
        <authorList>
            <person name="Lofgren L.A."/>
            <person name="Nguyen N.H."/>
            <person name="Vilgalys R."/>
            <person name="Ruytinx J."/>
            <person name="Liao H.L."/>
            <person name="Branco S."/>
            <person name="Kuo A."/>
            <person name="LaButti K."/>
            <person name="Lipzen A."/>
            <person name="Andreopoulos W."/>
            <person name="Pangilinan J."/>
            <person name="Riley R."/>
            <person name="Hundley H."/>
            <person name="Na H."/>
            <person name="Barry K."/>
            <person name="Grigoriev I.V."/>
            <person name="Stajich J.E."/>
            <person name="Kennedy P.G."/>
        </authorList>
    </citation>
    <scope>NUCLEOTIDE SEQUENCE</scope>
    <source>
        <strain evidence="1">FC423</strain>
    </source>
</reference>
<sequence>MWLHISSQCAQPFWNTGSAVYKESAYVTKLQGWQSAMSQHKPSDCRVGGLKNVNISLLDIVEYPGPVPVKLFKLSEHLPNPNMNINSSYLIRGLARRPGRGSGTFAFMRISSKALRSAVSWCCIKILSDRSPTSNRSISRCLPRSGPQRSRLSIVHVKSMRRECGLRTYCQYYPSVSTMARTCRCDFSNRHHLHNDKNPLKTIGRM</sequence>
<dbReference type="Proteomes" id="UP000823399">
    <property type="component" value="Unassembled WGS sequence"/>
</dbReference>
<dbReference type="RefSeq" id="XP_041284957.1">
    <property type="nucleotide sequence ID" value="XM_041440751.1"/>
</dbReference>
<evidence type="ECO:0000313" key="1">
    <source>
        <dbReference type="EMBL" id="KAG2086598.1"/>
    </source>
</evidence>
<gene>
    <name evidence="1" type="ORF">F5147DRAFT_76573</name>
</gene>
<keyword evidence="2" id="KW-1185">Reference proteome</keyword>
<dbReference type="GeneID" id="64703010"/>
<proteinExistence type="predicted"/>
<organism evidence="1 2">
    <name type="scientific">Suillus discolor</name>
    <dbReference type="NCBI Taxonomy" id="1912936"/>
    <lineage>
        <taxon>Eukaryota</taxon>
        <taxon>Fungi</taxon>
        <taxon>Dikarya</taxon>
        <taxon>Basidiomycota</taxon>
        <taxon>Agaricomycotina</taxon>
        <taxon>Agaricomycetes</taxon>
        <taxon>Agaricomycetidae</taxon>
        <taxon>Boletales</taxon>
        <taxon>Suillineae</taxon>
        <taxon>Suillaceae</taxon>
        <taxon>Suillus</taxon>
    </lineage>
</organism>
<protein>
    <submittedName>
        <fullName evidence="1">Uncharacterized protein</fullName>
    </submittedName>
</protein>
<accession>A0A9P7ERT8</accession>
<name>A0A9P7ERT8_9AGAM</name>